<dbReference type="HAMAP" id="MF_01341">
    <property type="entry name" value="Ribosomal_uL15"/>
    <property type="match status" value="1"/>
</dbReference>
<keyword evidence="3 4" id="KW-0687">Ribonucleoprotein</keyword>
<comment type="similarity">
    <text evidence="1 4 5">Belongs to the universal ribosomal protein uL15 family.</text>
</comment>
<accession>A0A1G2ED52</accession>
<feature type="domain" description="Large ribosomal subunit protein uL15/eL18" evidence="7">
    <location>
        <begin position="75"/>
        <end position="146"/>
    </location>
</feature>
<evidence type="ECO:0000256" key="6">
    <source>
        <dbReference type="SAM" id="MobiDB-lite"/>
    </source>
</evidence>
<dbReference type="Pfam" id="PF00828">
    <property type="entry name" value="Ribosomal_L27A"/>
    <property type="match status" value="1"/>
</dbReference>
<name>A0A1G2ED52_9BACT</name>
<feature type="region of interest" description="Disordered" evidence="6">
    <location>
        <begin position="1"/>
        <end position="41"/>
    </location>
</feature>
<evidence type="ECO:0000256" key="1">
    <source>
        <dbReference type="ARBA" id="ARBA00007320"/>
    </source>
</evidence>
<dbReference type="PROSITE" id="PS00475">
    <property type="entry name" value="RIBOSOMAL_L15"/>
    <property type="match status" value="1"/>
</dbReference>
<dbReference type="InterPro" id="IPR021131">
    <property type="entry name" value="Ribosomal_uL15/eL18"/>
</dbReference>
<dbReference type="PANTHER" id="PTHR12934:SF11">
    <property type="entry name" value="LARGE RIBOSOMAL SUBUNIT PROTEIN UL15M"/>
    <property type="match status" value="1"/>
</dbReference>
<sequence length="146" mass="16172">MQTHQLKPIHKPQKPQRKGRGGKSGTYSGRGIKGQSARAGRKMKPIIRDLIKRYPKLRGYRFKSPGLKAKLELAVLNLDVLDKKFNAGDKVSPEILLEKKLIRKIEGKLPRVKILGKGKITKALVIEGCSISKSAKENIIKAGGKI</sequence>
<keyword evidence="2 4" id="KW-0689">Ribosomal protein</keyword>
<evidence type="ECO:0000313" key="8">
    <source>
        <dbReference type="EMBL" id="OGZ23747.1"/>
    </source>
</evidence>
<evidence type="ECO:0000256" key="3">
    <source>
        <dbReference type="ARBA" id="ARBA00023274"/>
    </source>
</evidence>
<dbReference type="AlphaFoldDB" id="A0A1G2ED52"/>
<evidence type="ECO:0000259" key="7">
    <source>
        <dbReference type="Pfam" id="PF00828"/>
    </source>
</evidence>
<dbReference type="InterPro" id="IPR030878">
    <property type="entry name" value="Ribosomal_uL15"/>
</dbReference>
<proteinExistence type="inferred from homology"/>
<dbReference type="EMBL" id="MHMG01000008">
    <property type="protein sequence ID" value="OGZ23747.1"/>
    <property type="molecule type" value="Genomic_DNA"/>
</dbReference>
<dbReference type="Gene3D" id="3.100.10.10">
    <property type="match status" value="1"/>
</dbReference>
<gene>
    <name evidence="4" type="primary">rplO</name>
    <name evidence="8" type="ORF">A3A08_00425</name>
</gene>
<dbReference type="InterPro" id="IPR005749">
    <property type="entry name" value="Ribosomal_uL15_bac-type"/>
</dbReference>
<dbReference type="InterPro" id="IPR036227">
    <property type="entry name" value="Ribosomal_uL15/eL18_sf"/>
</dbReference>
<dbReference type="Proteomes" id="UP000176406">
    <property type="component" value="Unassembled WGS sequence"/>
</dbReference>
<reference evidence="8 9" key="1">
    <citation type="journal article" date="2016" name="Nat. Commun.">
        <title>Thousands of microbial genomes shed light on interconnected biogeochemical processes in an aquifer system.</title>
        <authorList>
            <person name="Anantharaman K."/>
            <person name="Brown C.T."/>
            <person name="Hug L.A."/>
            <person name="Sharon I."/>
            <person name="Castelle C.J."/>
            <person name="Probst A.J."/>
            <person name="Thomas B.C."/>
            <person name="Singh A."/>
            <person name="Wilkins M.J."/>
            <person name="Karaoz U."/>
            <person name="Brodie E.L."/>
            <person name="Williams K.H."/>
            <person name="Hubbard S.S."/>
            <person name="Banfield J.F."/>
        </authorList>
    </citation>
    <scope>NUCLEOTIDE SEQUENCE [LARGE SCALE GENOMIC DNA]</scope>
</reference>
<dbReference type="GO" id="GO:0022625">
    <property type="term" value="C:cytosolic large ribosomal subunit"/>
    <property type="evidence" value="ECO:0007669"/>
    <property type="project" value="TreeGrafter"/>
</dbReference>
<evidence type="ECO:0000256" key="2">
    <source>
        <dbReference type="ARBA" id="ARBA00022980"/>
    </source>
</evidence>
<dbReference type="GO" id="GO:0006412">
    <property type="term" value="P:translation"/>
    <property type="evidence" value="ECO:0007669"/>
    <property type="project" value="UniProtKB-UniRule"/>
</dbReference>
<dbReference type="GO" id="GO:0003735">
    <property type="term" value="F:structural constituent of ribosome"/>
    <property type="evidence" value="ECO:0007669"/>
    <property type="project" value="InterPro"/>
</dbReference>
<dbReference type="GO" id="GO:0019843">
    <property type="term" value="F:rRNA binding"/>
    <property type="evidence" value="ECO:0007669"/>
    <property type="project" value="UniProtKB-UniRule"/>
</dbReference>
<comment type="subunit">
    <text evidence="4">Part of the 50S ribosomal subunit.</text>
</comment>
<comment type="caution">
    <text evidence="8">The sequence shown here is derived from an EMBL/GenBank/DDBJ whole genome shotgun (WGS) entry which is preliminary data.</text>
</comment>
<keyword evidence="4" id="KW-0694">RNA-binding</keyword>
<dbReference type="PANTHER" id="PTHR12934">
    <property type="entry name" value="50S RIBOSOMAL PROTEIN L15"/>
    <property type="match status" value="1"/>
</dbReference>
<evidence type="ECO:0000256" key="4">
    <source>
        <dbReference type="HAMAP-Rule" id="MF_01341"/>
    </source>
</evidence>
<protein>
    <recommendedName>
        <fullName evidence="4">Large ribosomal subunit protein uL15</fullName>
    </recommendedName>
</protein>
<keyword evidence="4" id="KW-0699">rRNA-binding</keyword>
<dbReference type="InterPro" id="IPR001196">
    <property type="entry name" value="Ribosomal_uL15_CS"/>
</dbReference>
<evidence type="ECO:0000313" key="9">
    <source>
        <dbReference type="Proteomes" id="UP000176406"/>
    </source>
</evidence>
<organism evidence="8 9">
    <name type="scientific">Candidatus Nealsonbacteria bacterium RIFCSPLOWO2_01_FULL_41_9</name>
    <dbReference type="NCBI Taxonomy" id="1801671"/>
    <lineage>
        <taxon>Bacteria</taxon>
        <taxon>Candidatus Nealsoniibacteriota</taxon>
    </lineage>
</organism>
<comment type="function">
    <text evidence="4">Binds to the 23S rRNA.</text>
</comment>
<evidence type="ECO:0000256" key="5">
    <source>
        <dbReference type="RuleBase" id="RU003888"/>
    </source>
</evidence>
<dbReference type="SUPFAM" id="SSF52080">
    <property type="entry name" value="Ribosomal proteins L15p and L18e"/>
    <property type="match status" value="1"/>
</dbReference>
<feature type="compositionally biased region" description="Basic residues" evidence="6">
    <location>
        <begin position="7"/>
        <end position="21"/>
    </location>
</feature>